<evidence type="ECO:0000313" key="3">
    <source>
        <dbReference type="Proteomes" id="UP000029981"/>
    </source>
</evidence>
<gene>
    <name evidence="2" type="ORF">Csa_7G284410</name>
</gene>
<dbReference type="AlphaFoldDB" id="A0A0A0K3Z3"/>
<reference evidence="2 3" key="4">
    <citation type="journal article" date="2011" name="BMC Genomics">
        <title>RNA-Seq improves annotation of protein-coding genes in the cucumber genome.</title>
        <authorList>
            <person name="Li Z."/>
            <person name="Zhang Z."/>
            <person name="Yan P."/>
            <person name="Huang S."/>
            <person name="Fei Z."/>
            <person name="Lin K."/>
        </authorList>
    </citation>
    <scope>NUCLEOTIDE SEQUENCE [LARGE SCALE GENOMIC DNA]</scope>
    <source>
        <strain evidence="3">cv. 9930</strain>
    </source>
</reference>
<reference evidence="2 3" key="1">
    <citation type="journal article" date="2009" name="Nat. Genet.">
        <title>The genome of the cucumber, Cucumis sativus L.</title>
        <authorList>
            <person name="Huang S."/>
            <person name="Li R."/>
            <person name="Zhang Z."/>
            <person name="Li L."/>
            <person name="Gu X."/>
            <person name="Fan W."/>
            <person name="Lucas W.J."/>
            <person name="Wang X."/>
            <person name="Xie B."/>
            <person name="Ni P."/>
            <person name="Ren Y."/>
            <person name="Zhu H."/>
            <person name="Li J."/>
            <person name="Lin K."/>
            <person name="Jin W."/>
            <person name="Fei Z."/>
            <person name="Li G."/>
            <person name="Staub J."/>
            <person name="Kilian A."/>
            <person name="van der Vossen E.A."/>
            <person name="Wu Y."/>
            <person name="Guo J."/>
            <person name="He J."/>
            <person name="Jia Z."/>
            <person name="Ren Y."/>
            <person name="Tian G."/>
            <person name="Lu Y."/>
            <person name="Ruan J."/>
            <person name="Qian W."/>
            <person name="Wang M."/>
            <person name="Huang Q."/>
            <person name="Li B."/>
            <person name="Xuan Z."/>
            <person name="Cao J."/>
            <person name="Asan"/>
            <person name="Wu Z."/>
            <person name="Zhang J."/>
            <person name="Cai Q."/>
            <person name="Bai Y."/>
            <person name="Zhao B."/>
            <person name="Han Y."/>
            <person name="Li Y."/>
            <person name="Li X."/>
            <person name="Wang S."/>
            <person name="Shi Q."/>
            <person name="Liu S."/>
            <person name="Cho W.K."/>
            <person name="Kim J.Y."/>
            <person name="Xu Y."/>
            <person name="Heller-Uszynska K."/>
            <person name="Miao H."/>
            <person name="Cheng Z."/>
            <person name="Zhang S."/>
            <person name="Wu J."/>
            <person name="Yang Y."/>
            <person name="Kang H."/>
            <person name="Li M."/>
            <person name="Liang H."/>
            <person name="Ren X."/>
            <person name="Shi Z."/>
            <person name="Wen M."/>
            <person name="Jian M."/>
            <person name="Yang H."/>
            <person name="Zhang G."/>
            <person name="Yang Z."/>
            <person name="Chen R."/>
            <person name="Liu S."/>
            <person name="Li J."/>
            <person name="Ma L."/>
            <person name="Liu H."/>
            <person name="Zhou Y."/>
            <person name="Zhao J."/>
            <person name="Fang X."/>
            <person name="Li G."/>
            <person name="Fang L."/>
            <person name="Li Y."/>
            <person name="Liu D."/>
            <person name="Zheng H."/>
            <person name="Zhang Y."/>
            <person name="Qin N."/>
            <person name="Li Z."/>
            <person name="Yang G."/>
            <person name="Yang S."/>
            <person name="Bolund L."/>
            <person name="Kristiansen K."/>
            <person name="Zheng H."/>
            <person name="Li S."/>
            <person name="Zhang X."/>
            <person name="Yang H."/>
            <person name="Wang J."/>
            <person name="Sun R."/>
            <person name="Zhang B."/>
            <person name="Jiang S."/>
            <person name="Wang J."/>
            <person name="Du Y."/>
            <person name="Li S."/>
        </authorList>
    </citation>
    <scope>NUCLEOTIDE SEQUENCE [LARGE SCALE GENOMIC DNA]</scope>
    <source>
        <strain evidence="3">cv. 9930</strain>
    </source>
</reference>
<accession>A0A0A0K3Z3</accession>
<feature type="compositionally biased region" description="Basic and acidic residues" evidence="1">
    <location>
        <begin position="58"/>
        <end position="95"/>
    </location>
</feature>
<dbReference type="Proteomes" id="UP000029981">
    <property type="component" value="Chromosome 7"/>
</dbReference>
<feature type="compositionally biased region" description="Acidic residues" evidence="1">
    <location>
        <begin position="96"/>
        <end position="114"/>
    </location>
</feature>
<keyword evidence="3" id="KW-1185">Reference proteome</keyword>
<evidence type="ECO:0000313" key="2">
    <source>
        <dbReference type="EMBL" id="KGN44415.1"/>
    </source>
</evidence>
<sequence length="132" mass="15178">MFCDKRVDDSNLCMLNWIVDTHQEWKELAERVFDTNQFVFKGLFPDEDVMEGNMFHGTETKNFEKGEYSKESARINTQIHEDEDRDGGNGERDDGLVDDGEDCNTENINMDEEGDKTTIVNSENEAARDGQN</sequence>
<proteinExistence type="predicted"/>
<evidence type="ECO:0000256" key="1">
    <source>
        <dbReference type="SAM" id="MobiDB-lite"/>
    </source>
</evidence>
<dbReference type="EMBL" id="CM002928">
    <property type="protein sequence ID" value="KGN44415.1"/>
    <property type="molecule type" value="Genomic_DNA"/>
</dbReference>
<reference evidence="2 3" key="2">
    <citation type="journal article" date="2009" name="PLoS ONE">
        <title>An integrated genetic and cytogenetic map of the cucumber genome.</title>
        <authorList>
            <person name="Ren Y."/>
            <person name="Zhang Z."/>
            <person name="Liu J."/>
            <person name="Staub J.E."/>
            <person name="Han Y."/>
            <person name="Cheng Z."/>
            <person name="Li X."/>
            <person name="Lu J."/>
            <person name="Miao H."/>
            <person name="Kang H."/>
            <person name="Xie B."/>
            <person name="Gu X."/>
            <person name="Wang X."/>
            <person name="Du Y."/>
            <person name="Jin W."/>
            <person name="Huang S."/>
        </authorList>
    </citation>
    <scope>NUCLEOTIDE SEQUENCE [LARGE SCALE GENOMIC DNA]</scope>
    <source>
        <strain evidence="3">cv. 9930</strain>
    </source>
</reference>
<name>A0A0A0K3Z3_CUCSA</name>
<protein>
    <submittedName>
        <fullName evidence="2">Uncharacterized protein</fullName>
    </submittedName>
</protein>
<organism evidence="2 3">
    <name type="scientific">Cucumis sativus</name>
    <name type="common">Cucumber</name>
    <dbReference type="NCBI Taxonomy" id="3659"/>
    <lineage>
        <taxon>Eukaryota</taxon>
        <taxon>Viridiplantae</taxon>
        <taxon>Streptophyta</taxon>
        <taxon>Embryophyta</taxon>
        <taxon>Tracheophyta</taxon>
        <taxon>Spermatophyta</taxon>
        <taxon>Magnoliopsida</taxon>
        <taxon>eudicotyledons</taxon>
        <taxon>Gunneridae</taxon>
        <taxon>Pentapetalae</taxon>
        <taxon>rosids</taxon>
        <taxon>fabids</taxon>
        <taxon>Cucurbitales</taxon>
        <taxon>Cucurbitaceae</taxon>
        <taxon>Benincaseae</taxon>
        <taxon>Cucumis</taxon>
    </lineage>
</organism>
<dbReference type="Gramene" id="KGN44415">
    <property type="protein sequence ID" value="KGN44415"/>
    <property type="gene ID" value="Csa_7G284410"/>
</dbReference>
<reference evidence="2 3" key="3">
    <citation type="journal article" date="2010" name="BMC Genomics">
        <title>Transcriptome sequencing and comparative analysis of cucumber flowers with different sex types.</title>
        <authorList>
            <person name="Guo S."/>
            <person name="Zheng Y."/>
            <person name="Joung J.G."/>
            <person name="Liu S."/>
            <person name="Zhang Z."/>
            <person name="Crasta O.R."/>
            <person name="Sobral B.W."/>
            <person name="Xu Y."/>
            <person name="Huang S."/>
            <person name="Fei Z."/>
        </authorList>
    </citation>
    <scope>NUCLEOTIDE SEQUENCE [LARGE SCALE GENOMIC DNA]</scope>
    <source>
        <strain evidence="3">cv. 9930</strain>
    </source>
</reference>
<feature type="region of interest" description="Disordered" evidence="1">
    <location>
        <begin position="58"/>
        <end position="132"/>
    </location>
</feature>